<name>A0A8H6SQ25_9AGAR</name>
<dbReference type="SUPFAM" id="SSF55021">
    <property type="entry name" value="ACT-like"/>
    <property type="match status" value="1"/>
</dbReference>
<dbReference type="InterPro" id="IPR027795">
    <property type="entry name" value="CASTOR_ACT_dom"/>
</dbReference>
<organism evidence="3 4">
    <name type="scientific">Mycena indigotica</name>
    <dbReference type="NCBI Taxonomy" id="2126181"/>
    <lineage>
        <taxon>Eukaryota</taxon>
        <taxon>Fungi</taxon>
        <taxon>Dikarya</taxon>
        <taxon>Basidiomycota</taxon>
        <taxon>Agaricomycotina</taxon>
        <taxon>Agaricomycetes</taxon>
        <taxon>Agaricomycetidae</taxon>
        <taxon>Agaricales</taxon>
        <taxon>Marasmiineae</taxon>
        <taxon>Mycenaceae</taxon>
        <taxon>Mycena</taxon>
    </lineage>
</organism>
<evidence type="ECO:0000313" key="3">
    <source>
        <dbReference type="EMBL" id="KAF7301900.1"/>
    </source>
</evidence>
<dbReference type="GeneID" id="59346772"/>
<gene>
    <name evidence="3" type="ORF">MIND_00756000</name>
</gene>
<sequence>MQPLQQPGVHVTITRLPASLSIVSIPRSRLDTLSHPILRLVLQPNPIFFSITANLIELSLFADSSCISAFEAIARADRASLQTLEPVQISNERWCVLQIDSHSDQLDDAGARVSELSAPLAQAGISILYQSSYMSDFIFVKERRLAEVMSLFAAAGFALYAADPNLLTASFAPPPSLAPTRERSGSAPLPSTSRSSSKSGPKATSRASSTGQSRENVTFSKPKSGIHVPLPDVRVLAPDLACVGLADDAVEQWQLKIVKLLAFPDLIPLSSPSPSVVLKPTYTLSEGDDGYFSHSPSPTPEEEEEKQTQHVPRSPAREVPSRLEPLPAPISWPESDIQLTEEPAVEHAIPFFSFTRTPEGSSLTAGARVLAALFPRAERHMVISGGELDMVDPEDFAQYSPTSTSFPSLPSSPIVDKSDPGDDFSDDDEDDDTDGHPLLMHRFSRALARGGINHMYASTLRSANVLVPTGRKRRASSLLREC</sequence>
<dbReference type="GO" id="GO:0046394">
    <property type="term" value="P:carboxylic acid biosynthetic process"/>
    <property type="evidence" value="ECO:0007669"/>
    <property type="project" value="UniProtKB-ARBA"/>
</dbReference>
<accession>A0A8H6SQ25</accession>
<feature type="compositionally biased region" description="Acidic residues" evidence="1">
    <location>
        <begin position="421"/>
        <end position="433"/>
    </location>
</feature>
<evidence type="ECO:0000256" key="1">
    <source>
        <dbReference type="SAM" id="MobiDB-lite"/>
    </source>
</evidence>
<dbReference type="EMBL" id="JACAZF010000006">
    <property type="protein sequence ID" value="KAF7301900.1"/>
    <property type="molecule type" value="Genomic_DNA"/>
</dbReference>
<feature type="region of interest" description="Disordered" evidence="1">
    <location>
        <begin position="173"/>
        <end position="223"/>
    </location>
</feature>
<protein>
    <submittedName>
        <fullName evidence="3">ACT-7 domain-containing protein</fullName>
    </submittedName>
</protein>
<dbReference type="Pfam" id="PF13840">
    <property type="entry name" value="ACT_7"/>
    <property type="match status" value="1"/>
</dbReference>
<dbReference type="AlphaFoldDB" id="A0A8H6SQ25"/>
<dbReference type="Gene3D" id="3.30.2130.10">
    <property type="entry name" value="VC0802-like"/>
    <property type="match status" value="2"/>
</dbReference>
<feature type="domain" description="CASTOR ACT" evidence="2">
    <location>
        <begin position="90"/>
        <end position="150"/>
    </location>
</feature>
<dbReference type="InterPro" id="IPR051719">
    <property type="entry name" value="CASTOR_mTORC1"/>
</dbReference>
<feature type="compositionally biased region" description="Polar residues" evidence="1">
    <location>
        <begin position="207"/>
        <end position="221"/>
    </location>
</feature>
<dbReference type="PANTHER" id="PTHR31131">
    <property type="entry name" value="CHROMOSOME 1, WHOLE GENOME SHOTGUN SEQUENCE"/>
    <property type="match status" value="1"/>
</dbReference>
<evidence type="ECO:0000313" key="4">
    <source>
        <dbReference type="Proteomes" id="UP000636479"/>
    </source>
</evidence>
<dbReference type="PANTHER" id="PTHR31131:SF6">
    <property type="entry name" value="CASTOR ACT DOMAIN-CONTAINING PROTEIN"/>
    <property type="match status" value="1"/>
</dbReference>
<feature type="region of interest" description="Disordered" evidence="1">
    <location>
        <begin position="393"/>
        <end position="436"/>
    </location>
</feature>
<evidence type="ECO:0000259" key="2">
    <source>
        <dbReference type="Pfam" id="PF13840"/>
    </source>
</evidence>
<comment type="caution">
    <text evidence="3">The sequence shown here is derived from an EMBL/GenBank/DDBJ whole genome shotgun (WGS) entry which is preliminary data.</text>
</comment>
<feature type="compositionally biased region" description="Low complexity" evidence="1">
    <location>
        <begin position="400"/>
        <end position="413"/>
    </location>
</feature>
<dbReference type="RefSeq" id="XP_037219900.1">
    <property type="nucleotide sequence ID" value="XM_037364256.1"/>
</dbReference>
<feature type="region of interest" description="Disordered" evidence="1">
    <location>
        <begin position="287"/>
        <end position="330"/>
    </location>
</feature>
<reference evidence="3" key="1">
    <citation type="submission" date="2020-05" db="EMBL/GenBank/DDBJ databases">
        <title>Mycena genomes resolve the evolution of fungal bioluminescence.</title>
        <authorList>
            <person name="Tsai I.J."/>
        </authorList>
    </citation>
    <scope>NUCLEOTIDE SEQUENCE</scope>
    <source>
        <strain evidence="3">171206Taipei</strain>
    </source>
</reference>
<feature type="compositionally biased region" description="Low complexity" evidence="1">
    <location>
        <begin position="185"/>
        <end position="206"/>
    </location>
</feature>
<dbReference type="OrthoDB" id="58529at2759"/>
<keyword evidence="4" id="KW-1185">Reference proteome</keyword>
<dbReference type="GO" id="GO:0006520">
    <property type="term" value="P:amino acid metabolic process"/>
    <property type="evidence" value="ECO:0007669"/>
    <property type="project" value="UniProtKB-ARBA"/>
</dbReference>
<dbReference type="Proteomes" id="UP000636479">
    <property type="component" value="Unassembled WGS sequence"/>
</dbReference>
<proteinExistence type="predicted"/>
<dbReference type="InterPro" id="IPR045865">
    <property type="entry name" value="ACT-like_dom_sf"/>
</dbReference>